<dbReference type="Pfam" id="PF03706">
    <property type="entry name" value="LPG_synthase_TM"/>
    <property type="match status" value="1"/>
</dbReference>
<dbReference type="InterPro" id="IPR022791">
    <property type="entry name" value="L-PG_synthase/AglD"/>
</dbReference>
<feature type="transmembrane region" description="Helical" evidence="7">
    <location>
        <begin position="148"/>
        <end position="170"/>
    </location>
</feature>
<gene>
    <name evidence="8" type="ORF">DK419_00720</name>
</gene>
<evidence type="ECO:0000256" key="5">
    <source>
        <dbReference type="ARBA" id="ARBA00023136"/>
    </source>
</evidence>
<dbReference type="GO" id="GO:0005886">
    <property type="term" value="C:plasma membrane"/>
    <property type="evidence" value="ECO:0007669"/>
    <property type="project" value="UniProtKB-SubCell"/>
</dbReference>
<evidence type="ECO:0000256" key="2">
    <source>
        <dbReference type="ARBA" id="ARBA00022475"/>
    </source>
</evidence>
<feature type="transmembrane region" description="Helical" evidence="7">
    <location>
        <begin position="98"/>
        <end position="117"/>
    </location>
</feature>
<dbReference type="AlphaFoldDB" id="A0A2U8WFM5"/>
<feature type="transmembrane region" description="Helical" evidence="7">
    <location>
        <begin position="124"/>
        <end position="142"/>
    </location>
</feature>
<keyword evidence="5 7" id="KW-0472">Membrane</keyword>
<evidence type="ECO:0000256" key="6">
    <source>
        <dbReference type="SAM" id="MobiDB-lite"/>
    </source>
</evidence>
<feature type="transmembrane region" description="Helical" evidence="7">
    <location>
        <begin position="67"/>
        <end position="86"/>
    </location>
</feature>
<keyword evidence="4 7" id="KW-1133">Transmembrane helix</keyword>
<keyword evidence="9" id="KW-1185">Reference proteome</keyword>
<dbReference type="EMBL" id="CP029553">
    <property type="protein sequence ID" value="AWN45034.1"/>
    <property type="molecule type" value="Genomic_DNA"/>
</dbReference>
<feature type="compositionally biased region" description="Basic and acidic residues" evidence="6">
    <location>
        <begin position="35"/>
        <end position="45"/>
    </location>
</feature>
<name>A0A2U8WFM5_9HYPH</name>
<keyword evidence="3 7" id="KW-0812">Transmembrane</keyword>
<keyword evidence="2" id="KW-1003">Cell membrane</keyword>
<reference evidence="8 9" key="1">
    <citation type="submission" date="2018-05" db="EMBL/GenBank/DDBJ databases">
        <title>Complete Genome Sequence of Methylobacterium sp. 17Sr1-28.</title>
        <authorList>
            <person name="Srinivasan S."/>
        </authorList>
    </citation>
    <scope>NUCLEOTIDE SEQUENCE [LARGE SCALE GENOMIC DNA]</scope>
    <source>
        <strain evidence="8 9">17Sr1-28</strain>
    </source>
</reference>
<dbReference type="NCBIfam" id="TIGR03476">
    <property type="entry name" value="HpnL"/>
    <property type="match status" value="1"/>
</dbReference>
<dbReference type="KEGG" id="mtea:DK419_00720"/>
<evidence type="ECO:0000313" key="8">
    <source>
        <dbReference type="EMBL" id="AWN45034.1"/>
    </source>
</evidence>
<evidence type="ECO:0000256" key="3">
    <source>
        <dbReference type="ARBA" id="ARBA00022692"/>
    </source>
</evidence>
<dbReference type="Proteomes" id="UP000245444">
    <property type="component" value="Chromosome"/>
</dbReference>
<evidence type="ECO:0000256" key="1">
    <source>
        <dbReference type="ARBA" id="ARBA00004651"/>
    </source>
</evidence>
<feature type="region of interest" description="Disordered" evidence="6">
    <location>
        <begin position="1"/>
        <end position="47"/>
    </location>
</feature>
<dbReference type="OrthoDB" id="7348988at2"/>
<feature type="transmembrane region" description="Helical" evidence="7">
    <location>
        <begin position="177"/>
        <end position="200"/>
    </location>
</feature>
<proteinExistence type="predicted"/>
<evidence type="ECO:0000313" key="9">
    <source>
        <dbReference type="Proteomes" id="UP000245444"/>
    </source>
</evidence>
<feature type="transmembrane region" description="Helical" evidence="7">
    <location>
        <begin position="212"/>
        <end position="233"/>
    </location>
</feature>
<feature type="compositionally biased region" description="Basic residues" evidence="6">
    <location>
        <begin position="13"/>
        <end position="22"/>
    </location>
</feature>
<accession>A0A2U8WFM5</accession>
<evidence type="ECO:0000256" key="7">
    <source>
        <dbReference type="SAM" id="Phobius"/>
    </source>
</evidence>
<comment type="subcellular location">
    <subcellularLocation>
        <location evidence="1">Cell membrane</location>
        <topology evidence="1">Multi-pass membrane protein</topology>
    </subcellularLocation>
</comment>
<sequence length="400" mass="41163">MPRPVPEAQPDARHHRLPRGRPPRGDRPLPGAGGDARRPAARADRSAVTAVRAGTGPGLGRRLLRRVPLLGAAIGVVLALWLVAANDVGAVADAFGRVGLLGIGAVVLVRVAIIGLCGVAWARVLTGLVGVATGPFVLLRFVREGVNVLLPVASVGGEVLGARLLTFWGVTGAASAAGILVDMFFQVVTQTLFALTGVVLLSRIEGEQAATLAAWCAKGLVLSGVVLAAFFAVQRYGGAGAIERRVTALARRFAAEGGAGPAGGGVQAALDAVWDRRRWLPLGQGFLLHLAAWFLGALEIWIALRCIGIDGVTLAEAVVLESLSQAIKSAAFPVPSGLGVQEGGFVLLGSLFGIDPHTALALSLVKRVPDVVLGLPGLMAWQAIEARRGLMAPKAAPPAI</sequence>
<feature type="transmembrane region" description="Helical" evidence="7">
    <location>
        <begin position="286"/>
        <end position="304"/>
    </location>
</feature>
<organism evidence="8 9">
    <name type="scientific">Methylobacterium terrae</name>
    <dbReference type="NCBI Taxonomy" id="2202827"/>
    <lineage>
        <taxon>Bacteria</taxon>
        <taxon>Pseudomonadati</taxon>
        <taxon>Pseudomonadota</taxon>
        <taxon>Alphaproteobacteria</taxon>
        <taxon>Hyphomicrobiales</taxon>
        <taxon>Methylobacteriaceae</taxon>
        <taxon>Methylobacterium</taxon>
    </lineage>
</organism>
<protein>
    <submittedName>
        <fullName evidence="8">TIGR00374 family protein</fullName>
    </submittedName>
</protein>
<evidence type="ECO:0000256" key="4">
    <source>
        <dbReference type="ARBA" id="ARBA00022989"/>
    </source>
</evidence>